<organism evidence="1 2">
    <name type="scientific">Gottschalkia acidurici (strain ATCC 7906 / DSM 604 / BCRC 14475 / CIP 104303 / KCTC 5404 / NCIMB 10678 / 9a)</name>
    <name type="common">Clostridium acidurici</name>
    <dbReference type="NCBI Taxonomy" id="1128398"/>
    <lineage>
        <taxon>Bacteria</taxon>
        <taxon>Bacillati</taxon>
        <taxon>Bacillota</taxon>
        <taxon>Tissierellia</taxon>
        <taxon>Tissierellales</taxon>
        <taxon>Gottschalkiaceae</taxon>
        <taxon>Gottschalkia</taxon>
    </lineage>
</organism>
<dbReference type="PATRIC" id="fig|1128398.3.peg.2361"/>
<name>K0B2Z6_GOTA9</name>
<evidence type="ECO:0000313" key="1">
    <source>
        <dbReference type="EMBL" id="AFS79285.1"/>
    </source>
</evidence>
<evidence type="ECO:0008006" key="3">
    <source>
        <dbReference type="Google" id="ProtNLM"/>
    </source>
</evidence>
<proteinExistence type="predicted"/>
<protein>
    <recommendedName>
        <fullName evidence="3">NYN domain-containing protein</fullName>
    </recommendedName>
</protein>
<dbReference type="EMBL" id="CP003326">
    <property type="protein sequence ID" value="AFS79285.1"/>
    <property type="molecule type" value="Genomic_DNA"/>
</dbReference>
<dbReference type="CDD" id="cd10912">
    <property type="entry name" value="PIN_YacP-like"/>
    <property type="match status" value="1"/>
</dbReference>
<sequence length="113" mass="13006">MKATRKDYLFVDGYNIINCWNNLREISKVSLEEARNELIDVMAEYKGYTGTEVVVVFDAHLVKGSCHKKETIKGIEVVYTKENETADHYIEKKLDIMGKTKSVKVATSDWIEQ</sequence>
<dbReference type="Proteomes" id="UP000006094">
    <property type="component" value="Chromosome"/>
</dbReference>
<gene>
    <name evidence="1" type="ordered locus">Curi_c22830</name>
</gene>
<dbReference type="InterPro" id="IPR010298">
    <property type="entry name" value="YacP-like"/>
</dbReference>
<dbReference type="STRING" id="1128398.Curi_c22830"/>
<reference evidence="1 2" key="1">
    <citation type="journal article" date="2012" name="PLoS ONE">
        <title>The purine-utilizing bacterium Clostridium acidurici 9a: a genome-guided metabolic reconsideration.</title>
        <authorList>
            <person name="Hartwich K."/>
            <person name="Poehlein A."/>
            <person name="Daniel R."/>
        </authorList>
    </citation>
    <scope>NUCLEOTIDE SEQUENCE [LARGE SCALE GENOMIC DNA]</scope>
    <source>
        <strain evidence="2">ATCC 7906 / DSM 604 / BCRC 14475 / CIP 104303 / KCTC 5404 / NCIMB 10678 / 9a</strain>
    </source>
</reference>
<keyword evidence="2" id="KW-1185">Reference proteome</keyword>
<dbReference type="KEGG" id="cad:Curi_c22830"/>
<accession>K0B2Z6</accession>
<dbReference type="Pfam" id="PF05991">
    <property type="entry name" value="NYN_YacP"/>
    <property type="match status" value="1"/>
</dbReference>
<dbReference type="PANTHER" id="PTHR34547">
    <property type="entry name" value="YACP-LIKE NYN DOMAIN PROTEIN"/>
    <property type="match status" value="1"/>
</dbReference>
<dbReference type="AlphaFoldDB" id="K0B2Z6"/>
<dbReference type="HOGENOM" id="CLU_170917_0_0_9"/>
<dbReference type="eggNOG" id="COG3688">
    <property type="taxonomic scope" value="Bacteria"/>
</dbReference>
<evidence type="ECO:0000313" key="2">
    <source>
        <dbReference type="Proteomes" id="UP000006094"/>
    </source>
</evidence>
<dbReference type="PANTHER" id="PTHR34547:SF1">
    <property type="entry name" value="YACP-LIKE NYN DOMAIN PROTEIN"/>
    <property type="match status" value="1"/>
</dbReference>